<dbReference type="GO" id="GO:0005758">
    <property type="term" value="C:mitochondrial intermembrane space"/>
    <property type="evidence" value="ECO:0007669"/>
    <property type="project" value="TreeGrafter"/>
</dbReference>
<protein>
    <submittedName>
        <fullName evidence="9">Metallopeptidase MepB</fullName>
    </submittedName>
</protein>
<gene>
    <name evidence="9" type="ORF">AAP_05217</name>
</gene>
<evidence type="ECO:0000313" key="9">
    <source>
        <dbReference type="EMBL" id="KZZ87951.1"/>
    </source>
</evidence>
<keyword evidence="4 7" id="KW-0378">Hydrolase</keyword>
<dbReference type="Gene3D" id="1.20.1050.40">
    <property type="entry name" value="Endopeptidase. Chain P, domain 1"/>
    <property type="match status" value="1"/>
</dbReference>
<keyword evidence="3 7" id="KW-0479">Metal-binding</keyword>
<dbReference type="InterPro" id="IPR045090">
    <property type="entry name" value="Pept_M3A_M3B"/>
</dbReference>
<dbReference type="OrthoDB" id="534666at2759"/>
<dbReference type="SUPFAM" id="SSF55486">
    <property type="entry name" value="Metalloproteases ('zincins'), catalytic domain"/>
    <property type="match status" value="1"/>
</dbReference>
<dbReference type="CDD" id="cd06455">
    <property type="entry name" value="M3A_TOP"/>
    <property type="match status" value="1"/>
</dbReference>
<accession>A0A167VSP5</accession>
<keyword evidence="5 7" id="KW-0862">Zinc</keyword>
<dbReference type="GO" id="GO:0006508">
    <property type="term" value="P:proteolysis"/>
    <property type="evidence" value="ECO:0007669"/>
    <property type="project" value="UniProtKB-KW"/>
</dbReference>
<evidence type="ECO:0000256" key="6">
    <source>
        <dbReference type="ARBA" id="ARBA00023049"/>
    </source>
</evidence>
<dbReference type="Proteomes" id="UP000242877">
    <property type="component" value="Unassembled WGS sequence"/>
</dbReference>
<dbReference type="AlphaFoldDB" id="A0A167VSP5"/>
<dbReference type="Gene3D" id="3.40.390.10">
    <property type="entry name" value="Collagenase (Catalytic Domain)"/>
    <property type="match status" value="1"/>
</dbReference>
<comment type="cofactor">
    <cofactor evidence="7">
        <name>Zn(2+)</name>
        <dbReference type="ChEBI" id="CHEBI:29105"/>
    </cofactor>
    <text evidence="7">Binds 1 zinc ion.</text>
</comment>
<evidence type="ECO:0000256" key="5">
    <source>
        <dbReference type="ARBA" id="ARBA00022833"/>
    </source>
</evidence>
<evidence type="ECO:0000256" key="3">
    <source>
        <dbReference type="ARBA" id="ARBA00022723"/>
    </source>
</evidence>
<evidence type="ECO:0000256" key="1">
    <source>
        <dbReference type="ARBA" id="ARBA00006040"/>
    </source>
</evidence>
<dbReference type="InterPro" id="IPR024077">
    <property type="entry name" value="Neurolysin/TOP_dom2"/>
</dbReference>
<comment type="caution">
    <text evidence="9">The sequence shown here is derived from an EMBL/GenBank/DDBJ whole genome shotgun (WGS) entry which is preliminary data.</text>
</comment>
<evidence type="ECO:0000259" key="8">
    <source>
        <dbReference type="Pfam" id="PF01432"/>
    </source>
</evidence>
<dbReference type="InterPro" id="IPR001567">
    <property type="entry name" value="Pept_M3A_M3B_dom"/>
</dbReference>
<comment type="similarity">
    <text evidence="1 7">Belongs to the peptidase M3 family.</text>
</comment>
<dbReference type="GO" id="GO:0006518">
    <property type="term" value="P:peptide metabolic process"/>
    <property type="evidence" value="ECO:0007669"/>
    <property type="project" value="TreeGrafter"/>
</dbReference>
<feature type="domain" description="Peptidase M3A/M3B catalytic" evidence="8">
    <location>
        <begin position="232"/>
        <end position="734"/>
    </location>
</feature>
<evidence type="ECO:0000256" key="4">
    <source>
        <dbReference type="ARBA" id="ARBA00022801"/>
    </source>
</evidence>
<name>A0A167VSP5_9EURO</name>
<organism evidence="9 10">
    <name type="scientific">Ascosphaera apis ARSEF 7405</name>
    <dbReference type="NCBI Taxonomy" id="392613"/>
    <lineage>
        <taxon>Eukaryota</taxon>
        <taxon>Fungi</taxon>
        <taxon>Dikarya</taxon>
        <taxon>Ascomycota</taxon>
        <taxon>Pezizomycotina</taxon>
        <taxon>Eurotiomycetes</taxon>
        <taxon>Eurotiomycetidae</taxon>
        <taxon>Onygenales</taxon>
        <taxon>Ascosphaeraceae</taxon>
        <taxon>Ascosphaera</taxon>
    </lineage>
</organism>
<dbReference type="GO" id="GO:0046872">
    <property type="term" value="F:metal ion binding"/>
    <property type="evidence" value="ECO:0007669"/>
    <property type="project" value="UniProtKB-UniRule"/>
</dbReference>
<dbReference type="VEuPathDB" id="FungiDB:AAP_05217"/>
<dbReference type="Gene3D" id="1.10.1370.10">
    <property type="entry name" value="Neurolysin, domain 3"/>
    <property type="match status" value="1"/>
</dbReference>
<dbReference type="PANTHER" id="PTHR11804:SF84">
    <property type="entry name" value="SACCHAROLYSIN"/>
    <property type="match status" value="1"/>
</dbReference>
<reference evidence="9 10" key="1">
    <citation type="journal article" date="2016" name="Genome Biol. Evol.">
        <title>Divergent and convergent evolution of fungal pathogenicity.</title>
        <authorList>
            <person name="Shang Y."/>
            <person name="Xiao G."/>
            <person name="Zheng P."/>
            <person name="Cen K."/>
            <person name="Zhan S."/>
            <person name="Wang C."/>
        </authorList>
    </citation>
    <scope>NUCLEOTIDE SEQUENCE [LARGE SCALE GENOMIC DNA]</scope>
    <source>
        <strain evidence="9 10">ARSEF 7405</strain>
    </source>
</reference>
<dbReference type="Pfam" id="PF01432">
    <property type="entry name" value="Peptidase_M3"/>
    <property type="match status" value="1"/>
</dbReference>
<evidence type="ECO:0000256" key="7">
    <source>
        <dbReference type="RuleBase" id="RU003435"/>
    </source>
</evidence>
<dbReference type="InterPro" id="IPR024079">
    <property type="entry name" value="MetalloPept_cat_dom_sf"/>
</dbReference>
<keyword evidence="10" id="KW-1185">Reference proteome</keyword>
<dbReference type="PANTHER" id="PTHR11804">
    <property type="entry name" value="PROTEASE M3 THIMET OLIGOPEPTIDASE-RELATED"/>
    <property type="match status" value="1"/>
</dbReference>
<evidence type="ECO:0000313" key="10">
    <source>
        <dbReference type="Proteomes" id="UP000242877"/>
    </source>
</evidence>
<keyword evidence="2 7" id="KW-0645">Protease</keyword>
<sequence>MAPTAFRRPPQAPLVFTATPESIKRDTQALIDQARNAIDELVKEFDPATSSKNPTFENVMVPQLDHENQMSLSNRILGFYSSVATDAKLRDVSSESEQLMEEYSIEISMRDDMFQIVKAVYEKEKENRTIDDVDFRILEKDYKAYLRMGLGLPPGPKRDRFKEIKLRLSEIQIQFQKNLNEESNALWFTREELDGFPEDLLETLKVGTEEDGAENVGKHRLTFKYPELFPALKYIKNSETRRKVFVANEKKIPENIALFKEAITLRSEGSRLLGFPNHAVFRLEDKMAKTPEHVNAFLGDLHKRLTPGAKAELAKLKQLKSEDLKSRGLESQDDGHYYLWDHRFYDRLLVEKEYSIDHQTISEYFPIQTTIRGMLEIFEQLFGLQFIELKTKEERDAVAESGNGEDIVWHEDVQLFSVWNDGGEGGEFVGYLYLDLFPRVGKYSHAANFNLQPGFIDVKTGKRHYPATALVCNFSKPTAKKPSLLKHEEVTTLFHELGHGIHDLVAKTKYSRYHGTDVVRDFVEAPSQMLENWCWTPSQLRSLSHHYSHLSEEYAKEWAKNQTGDDNNVSLPPLHIPDDLIQKLIATKNVNGALFNLRQLHFGMFDMAVHQGKTHEEIVKMNPSAVYNALRRDITLLDGMDVFNGSSDDWADGQATFGHLVGGYDVGYYGYLYSQVYSTDMFYTAFKANPMDGATGRRYRYTILGRGGSRDEMEGLREFLGREPNGEAFYKDLGIE</sequence>
<keyword evidence="6 7" id="KW-0482">Metalloprotease</keyword>
<dbReference type="GO" id="GO:0004222">
    <property type="term" value="F:metalloendopeptidase activity"/>
    <property type="evidence" value="ECO:0007669"/>
    <property type="project" value="InterPro"/>
</dbReference>
<dbReference type="EMBL" id="AZGZ01000029">
    <property type="protein sequence ID" value="KZZ87951.1"/>
    <property type="molecule type" value="Genomic_DNA"/>
</dbReference>
<dbReference type="InterPro" id="IPR024080">
    <property type="entry name" value="Neurolysin/TOP_N"/>
</dbReference>
<dbReference type="FunFam" id="3.40.390.10:FF:000006">
    <property type="entry name" value="Thimet oligopeptidase 1"/>
    <property type="match status" value="1"/>
</dbReference>
<evidence type="ECO:0000256" key="2">
    <source>
        <dbReference type="ARBA" id="ARBA00022670"/>
    </source>
</evidence>
<proteinExistence type="inferred from homology"/>